<accession>A0A834GBW0</accession>
<dbReference type="EMBL" id="WJXA01000010">
    <property type="protein sequence ID" value="KAF7130780.1"/>
    <property type="molecule type" value="Genomic_DNA"/>
</dbReference>
<organism evidence="3 4">
    <name type="scientific">Rhododendron simsii</name>
    <name type="common">Sims's rhododendron</name>
    <dbReference type="NCBI Taxonomy" id="118357"/>
    <lineage>
        <taxon>Eukaryota</taxon>
        <taxon>Viridiplantae</taxon>
        <taxon>Streptophyta</taxon>
        <taxon>Embryophyta</taxon>
        <taxon>Tracheophyta</taxon>
        <taxon>Spermatophyta</taxon>
        <taxon>Magnoliopsida</taxon>
        <taxon>eudicotyledons</taxon>
        <taxon>Gunneridae</taxon>
        <taxon>Pentapetalae</taxon>
        <taxon>asterids</taxon>
        <taxon>Ericales</taxon>
        <taxon>Ericaceae</taxon>
        <taxon>Ericoideae</taxon>
        <taxon>Rhodoreae</taxon>
        <taxon>Rhododendron</taxon>
    </lineage>
</organism>
<dbReference type="PROSITE" id="PS50812">
    <property type="entry name" value="PWWP"/>
    <property type="match status" value="1"/>
</dbReference>
<dbReference type="Pfam" id="PF00855">
    <property type="entry name" value="PWWP"/>
    <property type="match status" value="1"/>
</dbReference>
<feature type="compositionally biased region" description="Gly residues" evidence="1">
    <location>
        <begin position="332"/>
        <end position="348"/>
    </location>
</feature>
<dbReference type="InterPro" id="IPR000313">
    <property type="entry name" value="PWWP_dom"/>
</dbReference>
<dbReference type="CDD" id="cd05162">
    <property type="entry name" value="PWWP"/>
    <property type="match status" value="1"/>
</dbReference>
<feature type="region of interest" description="Disordered" evidence="1">
    <location>
        <begin position="324"/>
        <end position="392"/>
    </location>
</feature>
<feature type="compositionally biased region" description="Basic and acidic residues" evidence="1">
    <location>
        <begin position="197"/>
        <end position="210"/>
    </location>
</feature>
<dbReference type="SMART" id="SM00293">
    <property type="entry name" value="PWWP"/>
    <property type="match status" value="1"/>
</dbReference>
<evidence type="ECO:0000259" key="2">
    <source>
        <dbReference type="PROSITE" id="PS50812"/>
    </source>
</evidence>
<keyword evidence="4" id="KW-1185">Reference proteome</keyword>
<dbReference type="Proteomes" id="UP000626092">
    <property type="component" value="Unassembled WGS sequence"/>
</dbReference>
<dbReference type="PANTHER" id="PTHR42851">
    <property type="entry name" value="ALDOLASE-RELATED"/>
    <property type="match status" value="1"/>
</dbReference>
<dbReference type="SUPFAM" id="SSF63748">
    <property type="entry name" value="Tudor/PWWP/MBT"/>
    <property type="match status" value="1"/>
</dbReference>
<evidence type="ECO:0000313" key="4">
    <source>
        <dbReference type="Proteomes" id="UP000626092"/>
    </source>
</evidence>
<feature type="compositionally biased region" description="Basic and acidic residues" evidence="1">
    <location>
        <begin position="363"/>
        <end position="379"/>
    </location>
</feature>
<comment type="caution">
    <text evidence="3">The sequence shown here is derived from an EMBL/GenBank/DDBJ whole genome shotgun (WGS) entry which is preliminary data.</text>
</comment>
<feature type="region of interest" description="Disordered" evidence="1">
    <location>
        <begin position="119"/>
        <end position="141"/>
    </location>
</feature>
<name>A0A834GBW0_RHOSS</name>
<dbReference type="InterPro" id="IPR053063">
    <property type="entry name" value="PWWP_domain_containing_PDP"/>
</dbReference>
<dbReference type="PANTHER" id="PTHR42851:SF12">
    <property type="entry name" value="PWWP DOMAIN PROTEIN"/>
    <property type="match status" value="1"/>
</dbReference>
<gene>
    <name evidence="3" type="ORF">RHSIM_Rhsim10G0020200</name>
</gene>
<protein>
    <recommendedName>
        <fullName evidence="2">PWWP domain-containing protein</fullName>
    </recommendedName>
</protein>
<dbReference type="Gene3D" id="2.30.30.140">
    <property type="match status" value="1"/>
</dbReference>
<feature type="compositionally biased region" description="Basic and acidic residues" evidence="1">
    <location>
        <begin position="716"/>
        <end position="741"/>
    </location>
</feature>
<feature type="region of interest" description="Disordered" evidence="1">
    <location>
        <begin position="591"/>
        <end position="750"/>
    </location>
</feature>
<feature type="compositionally biased region" description="Acidic residues" evidence="1">
    <location>
        <begin position="255"/>
        <end position="267"/>
    </location>
</feature>
<dbReference type="AlphaFoldDB" id="A0A834GBW0"/>
<feature type="compositionally biased region" description="Basic residues" evidence="1">
    <location>
        <begin position="658"/>
        <end position="667"/>
    </location>
</feature>
<reference evidence="3" key="1">
    <citation type="submission" date="2019-11" db="EMBL/GenBank/DDBJ databases">
        <authorList>
            <person name="Liu Y."/>
            <person name="Hou J."/>
            <person name="Li T.-Q."/>
            <person name="Guan C.-H."/>
            <person name="Wu X."/>
            <person name="Wu H.-Z."/>
            <person name="Ling F."/>
            <person name="Zhang R."/>
            <person name="Shi X.-G."/>
            <person name="Ren J.-P."/>
            <person name="Chen E.-F."/>
            <person name="Sun J.-M."/>
        </authorList>
    </citation>
    <scope>NUCLEOTIDE SEQUENCE</scope>
    <source>
        <strain evidence="3">Adult_tree_wgs_1</strain>
        <tissue evidence="3">Leaves</tissue>
    </source>
</reference>
<proteinExistence type="predicted"/>
<feature type="region of interest" description="Disordered" evidence="1">
    <location>
        <begin position="195"/>
        <end position="267"/>
    </location>
</feature>
<feature type="domain" description="PWWP" evidence="2">
    <location>
        <begin position="402"/>
        <end position="463"/>
    </location>
</feature>
<sequence>MEVDTLIYRGMGQWMLDAIFTWNWFAVTRFCTCVFEIFVAQGSSVEFVLVCGNNLFTPCLAIEFVKGKDNGQDIICTTTTGYEAGLKRADEVPGEKLNTISFEDLKRVWKGKGFPNMETETPKTLEPPHSQVAPCTDGEESEYGSELGLVVGAHENEARVSVGDAKVTDEVEDKAQCGAEQDGILSSAEVHGLLDSGEERGGNIGHEDNKGSVAENGGDPDEKSMEIPGLESDMCGNGDVTREGERKYEVNGDGNENEEDGEEYEDEDVAHVGDKELGLGVGAHENGARVFVGDAEVTDAPEDKAQYGAEQNGISLIVEVHGSLDSGKENGKNGGHGDNNGSMAGNGGDPDEKSMEIPGFEPKMGDNRDAAGEGERKYEVNANGNENEDDEDAVDEELEYFVGDFVWGKIRGHPWWPGQIYDPSDASEYARKYDQRERLLVGYFGDGSFSWCTPSQLKPFAEGFEEMSKQSDSKSFVNALQKALDEIGRLVELKMTCSCIPEENRVGLARPLAKNAGIKQGVLVPEYDMSILSVPQLGPVELRETLKCIAEVGSSTSLLDLTVVRSYLSAFYRAKGGQKLAVYQVPQFTEELEDENREQDTDFSGPSKEDLFSSPGPNGFDRMDQPLLQKCRVLSEDNLHHKRKRRSVAKLMKEHKVIKVNSKKKRKGIEEQENQGSSDFRSPSGEKMGSMKVVELLESPKSMENSVLTAKNEGSGGKEEETKHDKESSAKNDDSDAKEETENVSLSRKRKISKYLSPPFTSLHSIARISSFKTKRDSEAESLKIASFTTKAADQLPVLMFDDAGDTSDYPSPQPPKEGQKKIIDTMEINASTGEVVSEVKSAALNPVYLRDKNAVDMMGGFISAFRSAIYLDGLNYKMYQNLRPGRKRKHLNSGASNVDEASRLLFIKQKLEMMTQMLENCDGNKLAEMKSNLEGEMKGLLEKVSSMAESILS</sequence>
<dbReference type="OrthoDB" id="62853at2759"/>
<evidence type="ECO:0000313" key="3">
    <source>
        <dbReference type="EMBL" id="KAF7130780.1"/>
    </source>
</evidence>
<evidence type="ECO:0000256" key="1">
    <source>
        <dbReference type="SAM" id="MobiDB-lite"/>
    </source>
</evidence>
<feature type="compositionally biased region" description="Basic and acidic residues" evidence="1">
    <location>
        <begin position="240"/>
        <end position="250"/>
    </location>
</feature>